<dbReference type="EMBL" id="QTSX02000026">
    <property type="protein sequence ID" value="KAJ9089874.1"/>
    <property type="molecule type" value="Genomic_DNA"/>
</dbReference>
<sequence>MPANATAIISEVNVTNLPSGVMTNTSSSLADASAGLGNYINNNAINLSEEDMNENIKFP</sequence>
<organism evidence="1 2">
    <name type="scientific">Entomophthora muscae</name>
    <dbReference type="NCBI Taxonomy" id="34485"/>
    <lineage>
        <taxon>Eukaryota</taxon>
        <taxon>Fungi</taxon>
        <taxon>Fungi incertae sedis</taxon>
        <taxon>Zoopagomycota</taxon>
        <taxon>Entomophthoromycotina</taxon>
        <taxon>Entomophthoromycetes</taxon>
        <taxon>Entomophthorales</taxon>
        <taxon>Entomophthoraceae</taxon>
        <taxon>Entomophthora</taxon>
    </lineage>
</organism>
<proteinExistence type="predicted"/>
<evidence type="ECO:0000313" key="2">
    <source>
        <dbReference type="Proteomes" id="UP001165960"/>
    </source>
</evidence>
<protein>
    <submittedName>
        <fullName evidence="1">Uncharacterized protein</fullName>
    </submittedName>
</protein>
<accession>A0ACC2URZ7</accession>
<dbReference type="Proteomes" id="UP001165960">
    <property type="component" value="Unassembled WGS sequence"/>
</dbReference>
<reference evidence="1" key="1">
    <citation type="submission" date="2022-04" db="EMBL/GenBank/DDBJ databases">
        <title>Genome of the entomopathogenic fungus Entomophthora muscae.</title>
        <authorList>
            <person name="Elya C."/>
            <person name="Lovett B.R."/>
            <person name="Lee E."/>
            <person name="Macias A.M."/>
            <person name="Hajek A.E."/>
            <person name="De Bivort B.L."/>
            <person name="Kasson M.T."/>
            <person name="De Fine Licht H.H."/>
            <person name="Stajich J.E."/>
        </authorList>
    </citation>
    <scope>NUCLEOTIDE SEQUENCE</scope>
    <source>
        <strain evidence="1">Berkeley</strain>
    </source>
</reference>
<name>A0ACC2URZ7_9FUNG</name>
<comment type="caution">
    <text evidence="1">The sequence shown here is derived from an EMBL/GenBank/DDBJ whole genome shotgun (WGS) entry which is preliminary data.</text>
</comment>
<keyword evidence="2" id="KW-1185">Reference proteome</keyword>
<evidence type="ECO:0000313" key="1">
    <source>
        <dbReference type="EMBL" id="KAJ9089874.1"/>
    </source>
</evidence>
<gene>
    <name evidence="1" type="ORF">DSO57_1008555</name>
</gene>